<organism evidence="8 9">
    <name type="scientific">Cladophialophora immunda</name>
    <dbReference type="NCBI Taxonomy" id="569365"/>
    <lineage>
        <taxon>Eukaryota</taxon>
        <taxon>Fungi</taxon>
        <taxon>Dikarya</taxon>
        <taxon>Ascomycota</taxon>
        <taxon>Pezizomycotina</taxon>
        <taxon>Eurotiomycetes</taxon>
        <taxon>Chaetothyriomycetidae</taxon>
        <taxon>Chaetothyriales</taxon>
        <taxon>Herpotrichiellaceae</taxon>
        <taxon>Cladophialophora</taxon>
    </lineage>
</organism>
<dbReference type="HOGENOM" id="CLU_073125_0_0_1"/>
<dbReference type="PANTHER" id="PTHR43035:SF1">
    <property type="entry name" value="FATTY ACID REPRESSION MUTANT PROTEIN 2-RELATED"/>
    <property type="match status" value="1"/>
</dbReference>
<dbReference type="VEuPathDB" id="FungiDB:PV07_01192"/>
<comment type="subcellular location">
    <subcellularLocation>
        <location evidence="2">Cytoplasm</location>
    </subcellularLocation>
    <subcellularLocation>
        <location evidence="1">Nucleus</location>
    </subcellularLocation>
</comment>
<dbReference type="SUPFAM" id="SSF55469">
    <property type="entry name" value="FMN-dependent nitroreductase-like"/>
    <property type="match status" value="1"/>
</dbReference>
<sequence length="263" mass="29419">MVIGIELPKYINLEDGAPSRTQDKHNSTFTITTDTTTNTAIIGATSASNMSSTVATASTNFLLAAVENRCSCYDLTKNSPIADSRIREIVESAVKHTPSAFNVQSTRAIVLVKQEHEKLWDFGDAALKETMPEQGYAYLAPKVQGFRAAYGTVLWFEDQAALDTLKEKNPAIQHVIPQWSGHSNGMHQFIVWTALELEGLGCNLQHYNFMSEFREKVRNEWNIPPTWALHSQLVFGTPVDGLKRSRERTYLPLDDRVKIFGGK</sequence>
<dbReference type="EMBL" id="KN847040">
    <property type="protein sequence ID" value="KIW34414.1"/>
    <property type="molecule type" value="Genomic_DNA"/>
</dbReference>
<name>A0A0D2DFD6_9EURO</name>
<keyword evidence="9" id="KW-1185">Reference proteome</keyword>
<dbReference type="RefSeq" id="XP_016254630.1">
    <property type="nucleotide sequence ID" value="XM_016387702.1"/>
</dbReference>
<evidence type="ECO:0000256" key="4">
    <source>
        <dbReference type="ARBA" id="ARBA00022490"/>
    </source>
</evidence>
<evidence type="ECO:0000256" key="2">
    <source>
        <dbReference type="ARBA" id="ARBA00004496"/>
    </source>
</evidence>
<comment type="similarity">
    <text evidence="3">Belongs to the nitroreductase family.</text>
</comment>
<dbReference type="GO" id="GO:0034599">
    <property type="term" value="P:cellular response to oxidative stress"/>
    <property type="evidence" value="ECO:0007669"/>
    <property type="project" value="InterPro"/>
</dbReference>
<evidence type="ECO:0000259" key="7">
    <source>
        <dbReference type="Pfam" id="PF00881"/>
    </source>
</evidence>
<dbReference type="GeneID" id="27340386"/>
<dbReference type="OrthoDB" id="2138173at2759"/>
<keyword evidence="6" id="KW-0539">Nucleus</keyword>
<dbReference type="CDD" id="cd02140">
    <property type="entry name" value="Frm2-like"/>
    <property type="match status" value="1"/>
</dbReference>
<protein>
    <recommendedName>
        <fullName evidence="7">Nitroreductase domain-containing protein</fullName>
    </recommendedName>
</protein>
<dbReference type="STRING" id="569365.A0A0D2DFD6"/>
<evidence type="ECO:0000256" key="5">
    <source>
        <dbReference type="ARBA" id="ARBA00023002"/>
    </source>
</evidence>
<dbReference type="GO" id="GO:0016491">
    <property type="term" value="F:oxidoreductase activity"/>
    <property type="evidence" value="ECO:0007669"/>
    <property type="project" value="UniProtKB-KW"/>
</dbReference>
<dbReference type="FunFam" id="3.40.109.10:FF:000001">
    <property type="entry name" value="Nitroreductase family"/>
    <property type="match status" value="1"/>
</dbReference>
<evidence type="ECO:0000313" key="9">
    <source>
        <dbReference type="Proteomes" id="UP000054466"/>
    </source>
</evidence>
<dbReference type="AlphaFoldDB" id="A0A0D2DFD6"/>
<feature type="domain" description="Nitroreductase" evidence="7">
    <location>
        <begin position="67"/>
        <end position="236"/>
    </location>
</feature>
<keyword evidence="4" id="KW-0963">Cytoplasm</keyword>
<dbReference type="PANTHER" id="PTHR43035">
    <property type="entry name" value="FATTY ACID REPRESSION MUTANT PROTEIN 2-RELATED"/>
    <property type="match status" value="1"/>
</dbReference>
<dbReference type="GO" id="GO:0005634">
    <property type="term" value="C:nucleus"/>
    <property type="evidence" value="ECO:0007669"/>
    <property type="project" value="UniProtKB-SubCell"/>
</dbReference>
<dbReference type="Gene3D" id="3.40.109.10">
    <property type="entry name" value="NADH Oxidase"/>
    <property type="match status" value="1"/>
</dbReference>
<dbReference type="InterPro" id="IPR000415">
    <property type="entry name" value="Nitroreductase-like"/>
</dbReference>
<gene>
    <name evidence="8" type="ORF">PV07_01192</name>
</gene>
<dbReference type="InterPro" id="IPR029479">
    <property type="entry name" value="Nitroreductase"/>
</dbReference>
<keyword evidence="5" id="KW-0560">Oxidoreductase</keyword>
<evidence type="ECO:0000256" key="1">
    <source>
        <dbReference type="ARBA" id="ARBA00004123"/>
    </source>
</evidence>
<proteinExistence type="inferred from homology"/>
<dbReference type="InterPro" id="IPR033877">
    <property type="entry name" value="Frm2/Hbn1"/>
</dbReference>
<reference evidence="8 9" key="1">
    <citation type="submission" date="2015-01" db="EMBL/GenBank/DDBJ databases">
        <title>The Genome Sequence of Cladophialophora immunda CBS83496.</title>
        <authorList>
            <consortium name="The Broad Institute Genomics Platform"/>
            <person name="Cuomo C."/>
            <person name="de Hoog S."/>
            <person name="Gorbushina A."/>
            <person name="Stielow B."/>
            <person name="Teixiera M."/>
            <person name="Abouelleil A."/>
            <person name="Chapman S.B."/>
            <person name="Priest M."/>
            <person name="Young S.K."/>
            <person name="Wortman J."/>
            <person name="Nusbaum C."/>
            <person name="Birren B."/>
        </authorList>
    </citation>
    <scope>NUCLEOTIDE SEQUENCE [LARGE SCALE GENOMIC DNA]</scope>
    <source>
        <strain evidence="8 9">CBS 83496</strain>
    </source>
</reference>
<dbReference type="Pfam" id="PF00881">
    <property type="entry name" value="Nitroreductase"/>
    <property type="match status" value="1"/>
</dbReference>
<dbReference type="GO" id="GO:0005737">
    <property type="term" value="C:cytoplasm"/>
    <property type="evidence" value="ECO:0007669"/>
    <property type="project" value="UniProtKB-SubCell"/>
</dbReference>
<dbReference type="Proteomes" id="UP000054466">
    <property type="component" value="Unassembled WGS sequence"/>
</dbReference>
<accession>A0A0D2DFD6</accession>
<evidence type="ECO:0000313" key="8">
    <source>
        <dbReference type="EMBL" id="KIW34414.1"/>
    </source>
</evidence>
<evidence type="ECO:0000256" key="6">
    <source>
        <dbReference type="ARBA" id="ARBA00023242"/>
    </source>
</evidence>
<evidence type="ECO:0000256" key="3">
    <source>
        <dbReference type="ARBA" id="ARBA00007118"/>
    </source>
</evidence>